<comment type="similarity">
    <text evidence="5">Belongs to the BI1 family.</text>
</comment>
<sequence>MSYGTSNFSGAPPAYASVSTAGPSNEPRDFDPIPDDFTHKVYSTVSEYDIDVRLAFMRKVYSILFAQLSLSTIIAGLMIYNDNFQSWAYENIWVFYVSIVASIVFLLLLAWKRRSYPLNYIFLTGFTLVESYTVGVTVTFFDTQIVSLALILTTGLFIGLTLFTFQSKYDFSGMGPYLFGFLWVVVIAGFVGIFFPFGKTLDLIIAVGTAILFCGFIIYDTFNIMNRLSPEEYITASVDLYLDFINLFLAILRILNDLNRD</sequence>
<feature type="transmembrane region" description="Helical" evidence="5">
    <location>
        <begin position="203"/>
        <end position="222"/>
    </location>
</feature>
<accession>A0A2Z6S5B8</accession>
<evidence type="ECO:0000256" key="3">
    <source>
        <dbReference type="ARBA" id="ARBA00022989"/>
    </source>
</evidence>
<dbReference type="Pfam" id="PF01027">
    <property type="entry name" value="Bax1-I"/>
    <property type="match status" value="1"/>
</dbReference>
<name>A0A2Z6S5B8_9GLOM</name>
<dbReference type="CDD" id="cd10429">
    <property type="entry name" value="GAAP_like"/>
    <property type="match status" value="1"/>
</dbReference>
<organism evidence="6 7">
    <name type="scientific">Rhizophagus clarus</name>
    <dbReference type="NCBI Taxonomy" id="94130"/>
    <lineage>
        <taxon>Eukaryota</taxon>
        <taxon>Fungi</taxon>
        <taxon>Fungi incertae sedis</taxon>
        <taxon>Mucoromycota</taxon>
        <taxon>Glomeromycotina</taxon>
        <taxon>Glomeromycetes</taxon>
        <taxon>Glomerales</taxon>
        <taxon>Glomeraceae</taxon>
        <taxon>Rhizophagus</taxon>
    </lineage>
</organism>
<protein>
    <submittedName>
        <fullName evidence="6">Uncharacterized protein</fullName>
    </submittedName>
</protein>
<dbReference type="AlphaFoldDB" id="A0A2Z6S5B8"/>
<feature type="transmembrane region" description="Helical" evidence="5">
    <location>
        <begin position="118"/>
        <end position="139"/>
    </location>
</feature>
<comment type="caution">
    <text evidence="6">The sequence shown here is derived from an EMBL/GenBank/DDBJ whole genome shotgun (WGS) entry which is preliminary data.</text>
</comment>
<comment type="subcellular location">
    <subcellularLocation>
        <location evidence="1">Membrane</location>
        <topology evidence="1">Multi-pass membrane protein</topology>
    </subcellularLocation>
</comment>
<dbReference type="GO" id="GO:0016020">
    <property type="term" value="C:membrane"/>
    <property type="evidence" value="ECO:0007669"/>
    <property type="project" value="UniProtKB-SubCell"/>
</dbReference>
<gene>
    <name evidence="6" type="ORF">RclHR1_03470023</name>
</gene>
<keyword evidence="2 5" id="KW-0812">Transmembrane</keyword>
<evidence type="ECO:0000313" key="7">
    <source>
        <dbReference type="Proteomes" id="UP000247702"/>
    </source>
</evidence>
<keyword evidence="4 5" id="KW-0472">Membrane</keyword>
<proteinExistence type="inferred from homology"/>
<keyword evidence="7" id="KW-1185">Reference proteome</keyword>
<dbReference type="Proteomes" id="UP000247702">
    <property type="component" value="Unassembled WGS sequence"/>
</dbReference>
<keyword evidence="3 5" id="KW-1133">Transmembrane helix</keyword>
<dbReference type="PANTHER" id="PTHR23291">
    <property type="entry name" value="BAX INHIBITOR-RELATED"/>
    <property type="match status" value="1"/>
</dbReference>
<feature type="transmembrane region" description="Helical" evidence="5">
    <location>
        <begin position="177"/>
        <end position="197"/>
    </location>
</feature>
<dbReference type="EMBL" id="BEXD01002746">
    <property type="protein sequence ID" value="GBB99288.1"/>
    <property type="molecule type" value="Genomic_DNA"/>
</dbReference>
<feature type="transmembrane region" description="Helical" evidence="5">
    <location>
        <begin position="145"/>
        <end position="165"/>
    </location>
</feature>
<feature type="transmembrane region" description="Helical" evidence="5">
    <location>
        <begin position="60"/>
        <end position="80"/>
    </location>
</feature>
<evidence type="ECO:0000256" key="4">
    <source>
        <dbReference type="ARBA" id="ARBA00023136"/>
    </source>
</evidence>
<reference evidence="6 7" key="1">
    <citation type="submission" date="2017-11" db="EMBL/GenBank/DDBJ databases">
        <title>The genome of Rhizophagus clarus HR1 reveals common genetic basis of auxotrophy among arbuscular mycorrhizal fungi.</title>
        <authorList>
            <person name="Kobayashi Y."/>
        </authorList>
    </citation>
    <scope>NUCLEOTIDE SEQUENCE [LARGE SCALE GENOMIC DNA]</scope>
    <source>
        <strain evidence="6 7">HR1</strain>
    </source>
</reference>
<evidence type="ECO:0000313" key="6">
    <source>
        <dbReference type="EMBL" id="GBB99288.1"/>
    </source>
</evidence>
<dbReference type="PANTHER" id="PTHR23291:SF50">
    <property type="entry name" value="PROTEIN LIFEGUARD 4"/>
    <property type="match status" value="1"/>
</dbReference>
<evidence type="ECO:0000256" key="2">
    <source>
        <dbReference type="ARBA" id="ARBA00022692"/>
    </source>
</evidence>
<feature type="transmembrane region" description="Helical" evidence="5">
    <location>
        <begin position="92"/>
        <end position="111"/>
    </location>
</feature>
<evidence type="ECO:0000256" key="5">
    <source>
        <dbReference type="RuleBase" id="RU004379"/>
    </source>
</evidence>
<evidence type="ECO:0000256" key="1">
    <source>
        <dbReference type="ARBA" id="ARBA00004141"/>
    </source>
</evidence>
<dbReference type="InterPro" id="IPR006214">
    <property type="entry name" value="Bax_inhibitor_1-related"/>
</dbReference>